<comment type="caution">
    <text evidence="2">The sequence shown here is derived from an EMBL/GenBank/DDBJ whole genome shotgun (WGS) entry which is preliminary data.</text>
</comment>
<accession>A0A9P6NBP9</accession>
<feature type="signal peptide" evidence="1">
    <location>
        <begin position="1"/>
        <end position="20"/>
    </location>
</feature>
<reference evidence="2" key="1">
    <citation type="submission" date="2013-11" db="EMBL/GenBank/DDBJ databases">
        <title>Genome sequence of the fusiform rust pathogen reveals effectors for host alternation and coevolution with pine.</title>
        <authorList>
            <consortium name="DOE Joint Genome Institute"/>
            <person name="Smith K."/>
            <person name="Pendleton A."/>
            <person name="Kubisiak T."/>
            <person name="Anderson C."/>
            <person name="Salamov A."/>
            <person name="Aerts A."/>
            <person name="Riley R."/>
            <person name="Clum A."/>
            <person name="Lindquist E."/>
            <person name="Ence D."/>
            <person name="Campbell M."/>
            <person name="Kronenberg Z."/>
            <person name="Feau N."/>
            <person name="Dhillon B."/>
            <person name="Hamelin R."/>
            <person name="Burleigh J."/>
            <person name="Smith J."/>
            <person name="Yandell M."/>
            <person name="Nelson C."/>
            <person name="Grigoriev I."/>
            <person name="Davis J."/>
        </authorList>
    </citation>
    <scope>NUCLEOTIDE SEQUENCE</scope>
    <source>
        <strain evidence="2">G11</strain>
    </source>
</reference>
<evidence type="ECO:0000313" key="3">
    <source>
        <dbReference type="Proteomes" id="UP000886653"/>
    </source>
</evidence>
<dbReference type="AlphaFoldDB" id="A0A9P6NBP9"/>
<protein>
    <recommendedName>
        <fullName evidence="4">Secreted protein</fullName>
    </recommendedName>
</protein>
<organism evidence="2 3">
    <name type="scientific">Cronartium quercuum f. sp. fusiforme G11</name>
    <dbReference type="NCBI Taxonomy" id="708437"/>
    <lineage>
        <taxon>Eukaryota</taxon>
        <taxon>Fungi</taxon>
        <taxon>Dikarya</taxon>
        <taxon>Basidiomycota</taxon>
        <taxon>Pucciniomycotina</taxon>
        <taxon>Pucciniomycetes</taxon>
        <taxon>Pucciniales</taxon>
        <taxon>Coleosporiaceae</taxon>
        <taxon>Cronartium</taxon>
    </lineage>
</organism>
<proteinExistence type="predicted"/>
<evidence type="ECO:0000313" key="2">
    <source>
        <dbReference type="EMBL" id="KAG0143696.1"/>
    </source>
</evidence>
<feature type="chain" id="PRO_5040168162" description="Secreted protein" evidence="1">
    <location>
        <begin position="21"/>
        <end position="63"/>
    </location>
</feature>
<name>A0A9P6NBP9_9BASI</name>
<dbReference type="Proteomes" id="UP000886653">
    <property type="component" value="Unassembled WGS sequence"/>
</dbReference>
<dbReference type="EMBL" id="MU167312">
    <property type="protein sequence ID" value="KAG0143696.1"/>
    <property type="molecule type" value="Genomic_DNA"/>
</dbReference>
<sequence>MCSLRRRWLLLAVFFDPAGGSKKIPGRSAETPANVFITSSKGWEPEKLLRRNRLPTSPGDFCI</sequence>
<evidence type="ECO:0008006" key="4">
    <source>
        <dbReference type="Google" id="ProtNLM"/>
    </source>
</evidence>
<keyword evidence="3" id="KW-1185">Reference proteome</keyword>
<keyword evidence="1" id="KW-0732">Signal</keyword>
<gene>
    <name evidence="2" type="ORF">CROQUDRAFT_660871</name>
</gene>
<evidence type="ECO:0000256" key="1">
    <source>
        <dbReference type="SAM" id="SignalP"/>
    </source>
</evidence>